<accession>A0A662DLQ9</accession>
<feature type="transmembrane region" description="Helical" evidence="16">
    <location>
        <begin position="264"/>
        <end position="285"/>
    </location>
</feature>
<evidence type="ECO:0000256" key="15">
    <source>
        <dbReference type="ARBA" id="ARBA00049902"/>
    </source>
</evidence>
<feature type="transmembrane region" description="Helical" evidence="16">
    <location>
        <begin position="177"/>
        <end position="195"/>
    </location>
</feature>
<evidence type="ECO:0000256" key="12">
    <source>
        <dbReference type="ARBA" id="ARBA00041185"/>
    </source>
</evidence>
<dbReference type="InterPro" id="IPR001182">
    <property type="entry name" value="FtsW/RodA"/>
</dbReference>
<dbReference type="PROSITE" id="PS00428">
    <property type="entry name" value="FTSW_RODA_SPOVE"/>
    <property type="match status" value="1"/>
</dbReference>
<comment type="subcellular location">
    <subcellularLocation>
        <location evidence="1">Membrane</location>
        <topology evidence="1">Multi-pass membrane protein</topology>
    </subcellularLocation>
</comment>
<dbReference type="GO" id="GO:0005886">
    <property type="term" value="C:plasma membrane"/>
    <property type="evidence" value="ECO:0007669"/>
    <property type="project" value="TreeGrafter"/>
</dbReference>
<evidence type="ECO:0000313" key="17">
    <source>
        <dbReference type="EMBL" id="RLE15072.1"/>
    </source>
</evidence>
<dbReference type="Proteomes" id="UP000280417">
    <property type="component" value="Unassembled WGS sequence"/>
</dbReference>
<evidence type="ECO:0000256" key="13">
    <source>
        <dbReference type="ARBA" id="ARBA00041418"/>
    </source>
</evidence>
<evidence type="ECO:0000256" key="1">
    <source>
        <dbReference type="ARBA" id="ARBA00004141"/>
    </source>
</evidence>
<feature type="transmembrane region" description="Helical" evidence="16">
    <location>
        <begin position="68"/>
        <end position="85"/>
    </location>
</feature>
<organism evidence="17 18">
    <name type="scientific">Aerophobetes bacterium</name>
    <dbReference type="NCBI Taxonomy" id="2030807"/>
    <lineage>
        <taxon>Bacteria</taxon>
        <taxon>Candidatus Aerophobota</taxon>
    </lineage>
</organism>
<evidence type="ECO:0000256" key="16">
    <source>
        <dbReference type="SAM" id="Phobius"/>
    </source>
</evidence>
<dbReference type="NCBIfam" id="TIGR02210">
    <property type="entry name" value="rodA_shape"/>
    <property type="match status" value="1"/>
</dbReference>
<evidence type="ECO:0000256" key="3">
    <source>
        <dbReference type="ARBA" id="ARBA00022679"/>
    </source>
</evidence>
<dbReference type="EC" id="2.4.99.28" evidence="14"/>
<feature type="transmembrane region" description="Helical" evidence="16">
    <location>
        <begin position="153"/>
        <end position="170"/>
    </location>
</feature>
<evidence type="ECO:0000256" key="7">
    <source>
        <dbReference type="ARBA" id="ARBA00022989"/>
    </source>
</evidence>
<dbReference type="GO" id="GO:0008955">
    <property type="term" value="F:peptidoglycan glycosyltransferase activity"/>
    <property type="evidence" value="ECO:0007669"/>
    <property type="project" value="UniProtKB-EC"/>
</dbReference>
<comment type="caution">
    <text evidence="17">The sequence shown here is derived from an EMBL/GenBank/DDBJ whole genome shotgun (WGS) entry which is preliminary data.</text>
</comment>
<evidence type="ECO:0000256" key="14">
    <source>
        <dbReference type="ARBA" id="ARBA00044770"/>
    </source>
</evidence>
<evidence type="ECO:0000256" key="6">
    <source>
        <dbReference type="ARBA" id="ARBA00022984"/>
    </source>
</evidence>
<keyword evidence="5" id="KW-0133">Cell shape</keyword>
<keyword evidence="8 16" id="KW-0472">Membrane</keyword>
<evidence type="ECO:0000256" key="9">
    <source>
        <dbReference type="ARBA" id="ARBA00032370"/>
    </source>
</evidence>
<dbReference type="EMBL" id="QMQA01000018">
    <property type="protein sequence ID" value="RLE15072.1"/>
    <property type="molecule type" value="Genomic_DNA"/>
</dbReference>
<reference evidence="17 18" key="1">
    <citation type="submission" date="2018-06" db="EMBL/GenBank/DDBJ databases">
        <title>Extensive metabolic versatility and redundancy in microbially diverse, dynamic hydrothermal sediments.</title>
        <authorList>
            <person name="Dombrowski N."/>
            <person name="Teske A."/>
            <person name="Baker B.J."/>
        </authorList>
    </citation>
    <scope>NUCLEOTIDE SEQUENCE [LARGE SCALE GENOMIC DNA]</scope>
    <source>
        <strain evidence="17">B3_G15</strain>
    </source>
</reference>
<dbReference type="GO" id="GO:0032153">
    <property type="term" value="C:cell division site"/>
    <property type="evidence" value="ECO:0007669"/>
    <property type="project" value="TreeGrafter"/>
</dbReference>
<evidence type="ECO:0000313" key="18">
    <source>
        <dbReference type="Proteomes" id="UP000280417"/>
    </source>
</evidence>
<feature type="transmembrane region" description="Helical" evidence="16">
    <location>
        <begin position="44"/>
        <end position="62"/>
    </location>
</feature>
<comment type="similarity">
    <text evidence="11">Belongs to the SEDS family. FtsW subfamily.</text>
</comment>
<evidence type="ECO:0000256" key="4">
    <source>
        <dbReference type="ARBA" id="ARBA00022692"/>
    </source>
</evidence>
<feature type="transmembrane region" description="Helical" evidence="16">
    <location>
        <begin position="128"/>
        <end position="147"/>
    </location>
</feature>
<keyword evidence="4 16" id="KW-0812">Transmembrane</keyword>
<dbReference type="GO" id="GO:0008360">
    <property type="term" value="P:regulation of cell shape"/>
    <property type="evidence" value="ECO:0007669"/>
    <property type="project" value="UniProtKB-KW"/>
</dbReference>
<dbReference type="GO" id="GO:0051301">
    <property type="term" value="P:cell division"/>
    <property type="evidence" value="ECO:0007669"/>
    <property type="project" value="InterPro"/>
</dbReference>
<gene>
    <name evidence="17" type="ORF">DRJ04_01185</name>
</gene>
<dbReference type="Pfam" id="PF01098">
    <property type="entry name" value="FTSW_RODA_SPOVE"/>
    <property type="match status" value="1"/>
</dbReference>
<keyword evidence="6" id="KW-0573">Peptidoglycan synthesis</keyword>
<dbReference type="PANTHER" id="PTHR30474:SF2">
    <property type="entry name" value="PEPTIDOGLYCAN GLYCOSYLTRANSFERASE FTSW-RELATED"/>
    <property type="match status" value="1"/>
</dbReference>
<evidence type="ECO:0000256" key="10">
    <source>
        <dbReference type="ARBA" id="ARBA00033270"/>
    </source>
</evidence>
<feature type="transmembrane region" description="Helical" evidence="16">
    <location>
        <begin position="330"/>
        <end position="351"/>
    </location>
</feature>
<comment type="catalytic activity">
    <reaction evidence="15">
        <text>[GlcNAc-(1-&gt;4)-Mur2Ac(oyl-L-Ala-gamma-D-Glu-L-Lys-D-Ala-D-Ala)](n)-di-trans,octa-cis-undecaprenyl diphosphate + beta-D-GlcNAc-(1-&gt;4)-Mur2Ac(oyl-L-Ala-gamma-D-Glu-L-Lys-D-Ala-D-Ala)-di-trans,octa-cis-undecaprenyl diphosphate = [GlcNAc-(1-&gt;4)-Mur2Ac(oyl-L-Ala-gamma-D-Glu-L-Lys-D-Ala-D-Ala)](n+1)-di-trans,octa-cis-undecaprenyl diphosphate + di-trans,octa-cis-undecaprenyl diphosphate + H(+)</text>
        <dbReference type="Rhea" id="RHEA:23708"/>
        <dbReference type="Rhea" id="RHEA-COMP:9602"/>
        <dbReference type="Rhea" id="RHEA-COMP:9603"/>
        <dbReference type="ChEBI" id="CHEBI:15378"/>
        <dbReference type="ChEBI" id="CHEBI:58405"/>
        <dbReference type="ChEBI" id="CHEBI:60033"/>
        <dbReference type="ChEBI" id="CHEBI:78435"/>
        <dbReference type="EC" id="2.4.99.28"/>
    </reaction>
</comment>
<dbReference type="InterPro" id="IPR011923">
    <property type="entry name" value="RodA/MrdB"/>
</dbReference>
<dbReference type="AlphaFoldDB" id="A0A662DLQ9"/>
<keyword evidence="7 16" id="KW-1133">Transmembrane helix</keyword>
<name>A0A662DLQ9_UNCAE</name>
<dbReference type="GO" id="GO:0015648">
    <property type="term" value="F:lipid-linked peptidoglycan transporter activity"/>
    <property type="evidence" value="ECO:0007669"/>
    <property type="project" value="TreeGrafter"/>
</dbReference>
<dbReference type="PANTHER" id="PTHR30474">
    <property type="entry name" value="CELL CYCLE PROTEIN"/>
    <property type="match status" value="1"/>
</dbReference>
<feature type="transmembrane region" description="Helical" evidence="16">
    <location>
        <begin position="297"/>
        <end position="318"/>
    </location>
</feature>
<sequence length="355" mass="39749">MYPLTRRKIDKYLLVATLVLTFWSIFHLYTISAEGSWYYFQRQLIWISCGIFFLFLFCYLPTQIWSRSAYFIYLVAAVLLIVVILKGEPVHGARRWLEVGLLRFQPSEVAKIALILSLSKMLATQDEIKWKTILLSFLLTIIFSFLIAIQPDLGTSLILFSIWLVLLFVGGISLRKFFILTGAIITLFPIFYSFLRPYQKMRILTYLNPQKDPLGAGWSSLQSKITLGSGRLLGKGIGGATHTKLKYLPQPLTDFIFSSMGEEWGFVGITLIITAYLIIISRGVYLALRKSNSFSGLFAAGFTVLIALQAFINMGMASGIMPVTGVPLPLISYGGSSILLFLSGIGILLAISRET</sequence>
<evidence type="ECO:0000256" key="2">
    <source>
        <dbReference type="ARBA" id="ARBA00022676"/>
    </source>
</evidence>
<evidence type="ECO:0000256" key="5">
    <source>
        <dbReference type="ARBA" id="ARBA00022960"/>
    </source>
</evidence>
<dbReference type="GO" id="GO:0009252">
    <property type="term" value="P:peptidoglycan biosynthetic process"/>
    <property type="evidence" value="ECO:0007669"/>
    <property type="project" value="UniProtKB-KW"/>
</dbReference>
<feature type="transmembrane region" description="Helical" evidence="16">
    <location>
        <begin position="12"/>
        <end position="32"/>
    </location>
</feature>
<evidence type="ECO:0000256" key="11">
    <source>
        <dbReference type="ARBA" id="ARBA00038053"/>
    </source>
</evidence>
<evidence type="ECO:0000256" key="8">
    <source>
        <dbReference type="ARBA" id="ARBA00023136"/>
    </source>
</evidence>
<keyword evidence="2" id="KW-0328">Glycosyltransferase</keyword>
<dbReference type="InterPro" id="IPR018365">
    <property type="entry name" value="Cell_cycle_FtsW-rel_CS"/>
</dbReference>
<proteinExistence type="inferred from homology"/>
<keyword evidence="3" id="KW-0808">Transferase</keyword>
<protein>
    <recommendedName>
        <fullName evidence="12">Probable peptidoglycan glycosyltransferase FtsW</fullName>
        <ecNumber evidence="14">2.4.99.28</ecNumber>
    </recommendedName>
    <alternativeName>
        <fullName evidence="13">Cell division protein FtsW</fullName>
    </alternativeName>
    <alternativeName>
        <fullName evidence="10">Cell wall polymerase</fullName>
    </alternativeName>
    <alternativeName>
        <fullName evidence="9">Peptidoglycan polymerase</fullName>
    </alternativeName>
</protein>